<dbReference type="Ensembl" id="ENSUAMT00000007071.1">
    <property type="protein sequence ID" value="ENSUAMP00000006252.1"/>
    <property type="gene ID" value="ENSUAMG00000004034.1"/>
</dbReference>
<evidence type="ECO:0000259" key="5">
    <source>
        <dbReference type="PROSITE" id="PS51444"/>
    </source>
</evidence>
<dbReference type="Pfam" id="PF06367">
    <property type="entry name" value="Drf_FH3"/>
    <property type="match status" value="1"/>
</dbReference>
<accession>A0A452QLT7</accession>
<evidence type="ECO:0000256" key="1">
    <source>
        <dbReference type="ARBA" id="ARBA00023449"/>
    </source>
</evidence>
<feature type="region of interest" description="Disordered" evidence="3">
    <location>
        <begin position="462"/>
        <end position="512"/>
    </location>
</feature>
<dbReference type="InterPro" id="IPR010473">
    <property type="entry name" value="GTPase-bd"/>
</dbReference>
<dbReference type="PANTHER" id="PTHR45857:SF3">
    <property type="entry name" value="FORMIN-LIKE PROTEIN 3"/>
    <property type="match status" value="1"/>
</dbReference>
<dbReference type="SUPFAM" id="SSF48371">
    <property type="entry name" value="ARM repeat"/>
    <property type="match status" value="1"/>
</dbReference>
<dbReference type="PROSITE" id="PS51444">
    <property type="entry name" value="FH2"/>
    <property type="match status" value="1"/>
</dbReference>
<keyword evidence="2" id="KW-0175">Coiled coil</keyword>
<dbReference type="GO" id="GO:0008360">
    <property type="term" value="P:regulation of cell shape"/>
    <property type="evidence" value="ECO:0007669"/>
    <property type="project" value="TreeGrafter"/>
</dbReference>
<feature type="coiled-coil region" evidence="2">
    <location>
        <begin position="352"/>
        <end position="425"/>
    </location>
</feature>
<dbReference type="GO" id="GO:0030866">
    <property type="term" value="P:cortical actin cytoskeleton organization"/>
    <property type="evidence" value="ECO:0007669"/>
    <property type="project" value="TreeGrafter"/>
</dbReference>
<dbReference type="Pfam" id="PF06371">
    <property type="entry name" value="Drf_GBD"/>
    <property type="match status" value="2"/>
</dbReference>
<dbReference type="SMART" id="SM01140">
    <property type="entry name" value="Drf_GBD"/>
    <property type="match status" value="1"/>
</dbReference>
<comment type="similarity">
    <text evidence="1">Belongs to the formin homology family.</text>
</comment>
<dbReference type="Gene3D" id="1.20.58.2220">
    <property type="entry name" value="Formin, FH2 domain"/>
    <property type="match status" value="1"/>
</dbReference>
<dbReference type="AlphaFoldDB" id="A0A452QLT7"/>
<dbReference type="GO" id="GO:0031267">
    <property type="term" value="F:small GTPase binding"/>
    <property type="evidence" value="ECO:0007669"/>
    <property type="project" value="InterPro"/>
</dbReference>
<feature type="compositionally biased region" description="Basic and acidic residues" evidence="3">
    <location>
        <begin position="895"/>
        <end position="919"/>
    </location>
</feature>
<dbReference type="InterPro" id="IPR014768">
    <property type="entry name" value="GBD/FH3_dom"/>
</dbReference>
<dbReference type="FunFam" id="1.20.58.2220:FF:000001">
    <property type="entry name" value="Formin-like 1, isoform CRA_c"/>
    <property type="match status" value="1"/>
</dbReference>
<dbReference type="PANTHER" id="PTHR45857">
    <property type="entry name" value="FORMIN-LIKE PROTEIN"/>
    <property type="match status" value="1"/>
</dbReference>
<dbReference type="PROSITE" id="PS51232">
    <property type="entry name" value="GBD_FH3"/>
    <property type="match status" value="1"/>
</dbReference>
<evidence type="ECO:0000313" key="6">
    <source>
        <dbReference type="Ensembl" id="ENSUAMP00000006252.1"/>
    </source>
</evidence>
<dbReference type="SUPFAM" id="SSF101447">
    <property type="entry name" value="Formin homology 2 domain (FH2 domain)"/>
    <property type="match status" value="1"/>
</dbReference>
<feature type="compositionally biased region" description="Pro residues" evidence="3">
    <location>
        <begin position="469"/>
        <end position="495"/>
    </location>
</feature>
<dbReference type="SMART" id="SM00498">
    <property type="entry name" value="FH2"/>
    <property type="match status" value="1"/>
</dbReference>
<dbReference type="FunFam" id="1.25.10.10:FF:000045">
    <property type="entry name" value="Formin-like protein 3 isoform 1"/>
    <property type="match status" value="1"/>
</dbReference>
<protein>
    <submittedName>
        <fullName evidence="6">Formin like 3</fullName>
    </submittedName>
</protein>
<dbReference type="GO" id="GO:0051015">
    <property type="term" value="F:actin filament binding"/>
    <property type="evidence" value="ECO:0007669"/>
    <property type="project" value="TreeGrafter"/>
</dbReference>
<proteinExistence type="inferred from homology"/>
<dbReference type="GeneTree" id="ENSGT00940000159962"/>
<dbReference type="GO" id="GO:0005829">
    <property type="term" value="C:cytosol"/>
    <property type="evidence" value="ECO:0007669"/>
    <property type="project" value="TreeGrafter"/>
</dbReference>
<dbReference type="InterPro" id="IPR010472">
    <property type="entry name" value="FH3_dom"/>
</dbReference>
<feature type="region of interest" description="Disordered" evidence="3">
    <location>
        <begin position="895"/>
        <end position="929"/>
    </location>
</feature>
<dbReference type="InterPro" id="IPR011989">
    <property type="entry name" value="ARM-like"/>
</dbReference>
<sequence length="1007" mass="115202">FPCDGKESSMNLPPDKARLLRQYDNEKKWDLICDQERFQVKNPPHTYIQKLQSFLDPSVTRKKFRRRVQESTKVLRELEISLRTNHIGWVREFLNDENKGLDVLVDYLSFAQCSVMFDFEGLESGDDGAFDKLRSWSRSIEDLQPPSALSAPFTNSLARSARQSVLRYSTLPGRRALKNSRLVSQKDDVHVCILCLRAIMNYQYGFNLVMSHPHAVNEIALSLNNKNPRTKALVLELLAAVCLVRGGHEIILAAFDNFKEVCKELHRFEKLMEYFRNEDSNIDFMVACMQFINIVVHSVEDMNFRVHLQYEFTKLGLEEFLHTESEKLQVQIQAYLDNVFDVGGLLEDAETKNVALEKVEELEEHVSHLTEKLLDLENENMMRVAELEKQLLQREKELESVKETYENTSHQVHTLRRLIKEKEEAFQRRCHLEPGARGLESVGSEALARIGPAELSEGMLPSDLDLLAPAPPPEEALPLPPPPAPPLPPPPPPLPGEEDRGHPETPVSSLRRLTDLPSKLAIRIKKPIKTKFRLPVFNWTALKPNQISGTVFSELDDEKILEDLDLDKFEELFKTKAQGPALDLICSKNKTAQKAASKVTLLEANRAKNLAITLRKAGRSAEEICRAIHTFDLQTLPVDFVECLMRFLPTEAEVKLLRQYERERQPLDELAAEDRFMLLFSKVERLTQRMAGMAFLGNFQDNLQMLTPQLNAIIAASASVKSSQKLKQMLEIILALGNYMNSSKRGAVYGFKLQSLDLLLDTKSTDRKMTLLHFIALTVKEKYPDLANFWHELHFVEKAAAVSLENVLLDVKELGRGMELIRRECGIHDNSVLRNFLSTNEGKLDKLQRDAKTAEEAYNAVVRYFGESPKTTPPSVFFPVFVRFIRSYKEAEQENEARKKQEEVMREKQLAQEAKKLDAKTPSQRNKWQQQELIAELRRRQAKEHRPVYEGKDGTIEDIITALGRPADTCQRTGSLASRSPQVWELGTERRIQGQRKFQISLQGEVT</sequence>
<reference evidence="6" key="3">
    <citation type="submission" date="2025-09" db="UniProtKB">
        <authorList>
            <consortium name="Ensembl"/>
        </authorList>
    </citation>
    <scope>IDENTIFICATION</scope>
</reference>
<evidence type="ECO:0000313" key="7">
    <source>
        <dbReference type="Proteomes" id="UP000291022"/>
    </source>
</evidence>
<evidence type="ECO:0000256" key="3">
    <source>
        <dbReference type="SAM" id="MobiDB-lite"/>
    </source>
</evidence>
<dbReference type="InterPro" id="IPR016024">
    <property type="entry name" value="ARM-type_fold"/>
</dbReference>
<dbReference type="SMART" id="SM01139">
    <property type="entry name" value="Drf_FH3"/>
    <property type="match status" value="1"/>
</dbReference>
<evidence type="ECO:0000259" key="4">
    <source>
        <dbReference type="PROSITE" id="PS51232"/>
    </source>
</evidence>
<reference evidence="6" key="2">
    <citation type="submission" date="2025-08" db="UniProtKB">
        <authorList>
            <consortium name="Ensembl"/>
        </authorList>
    </citation>
    <scope>IDENTIFICATION</scope>
</reference>
<dbReference type="Proteomes" id="UP000291022">
    <property type="component" value="Unassembled WGS sequence"/>
</dbReference>
<name>A0A452QLT7_URSAM</name>
<keyword evidence="7" id="KW-1185">Reference proteome</keyword>
<dbReference type="InterPro" id="IPR043592">
    <property type="entry name" value="FMNL_animal"/>
</dbReference>
<dbReference type="InterPro" id="IPR015425">
    <property type="entry name" value="FH2_Formin"/>
</dbReference>
<dbReference type="FunFam" id="1.25.10.10:FF:000036">
    <property type="entry name" value="Formin-like protein 3 isoform 1"/>
    <property type="match status" value="1"/>
</dbReference>
<organism evidence="6 7">
    <name type="scientific">Ursus americanus</name>
    <name type="common">American black bear</name>
    <name type="synonym">Euarctos americanus</name>
    <dbReference type="NCBI Taxonomy" id="9643"/>
    <lineage>
        <taxon>Eukaryota</taxon>
        <taxon>Metazoa</taxon>
        <taxon>Chordata</taxon>
        <taxon>Craniata</taxon>
        <taxon>Vertebrata</taxon>
        <taxon>Euteleostomi</taxon>
        <taxon>Mammalia</taxon>
        <taxon>Eutheria</taxon>
        <taxon>Laurasiatheria</taxon>
        <taxon>Carnivora</taxon>
        <taxon>Caniformia</taxon>
        <taxon>Ursidae</taxon>
        <taxon>Ursus</taxon>
    </lineage>
</organism>
<dbReference type="InterPro" id="IPR042201">
    <property type="entry name" value="FH2_Formin_sf"/>
</dbReference>
<dbReference type="Gene3D" id="1.25.10.10">
    <property type="entry name" value="Leucine-rich Repeat Variant"/>
    <property type="match status" value="2"/>
</dbReference>
<gene>
    <name evidence="6" type="primary">FMNL3</name>
</gene>
<reference evidence="7" key="1">
    <citation type="submission" date="2016-06" db="EMBL/GenBank/DDBJ databases">
        <title>De novo assembly and RNA-Seq shows season-dependent expression and editing in black bear kidneys.</title>
        <authorList>
            <person name="Korstanje R."/>
            <person name="Srivastava A."/>
            <person name="Sarsani V.K."/>
            <person name="Sheehan S.M."/>
            <person name="Seger R.L."/>
            <person name="Barter M.E."/>
            <person name="Lindqvist C."/>
            <person name="Brody L.C."/>
            <person name="Mullikin J.C."/>
        </authorList>
    </citation>
    <scope>NUCLEOTIDE SEQUENCE [LARGE SCALE GENOMIC DNA]</scope>
</reference>
<feature type="domain" description="GBD/FH3" evidence="4">
    <location>
        <begin position="1"/>
        <end position="433"/>
    </location>
</feature>
<dbReference type="Pfam" id="PF02181">
    <property type="entry name" value="FH2"/>
    <property type="match status" value="1"/>
</dbReference>
<evidence type="ECO:0000256" key="2">
    <source>
        <dbReference type="SAM" id="Coils"/>
    </source>
</evidence>
<feature type="domain" description="FH2" evidence="5">
    <location>
        <begin position="524"/>
        <end position="914"/>
    </location>
</feature>
<dbReference type="GO" id="GO:0016477">
    <property type="term" value="P:cell migration"/>
    <property type="evidence" value="ECO:0007669"/>
    <property type="project" value="TreeGrafter"/>
</dbReference>